<comment type="similarity">
    <text evidence="1">Belongs to the CNOT2/3/5 family.</text>
</comment>
<keyword evidence="3" id="KW-0804">Transcription</keyword>
<evidence type="ECO:0000313" key="6">
    <source>
        <dbReference type="EnsemblMetazoa" id="XP_003245572.1"/>
    </source>
</evidence>
<evidence type="ECO:0000313" key="7">
    <source>
        <dbReference type="Proteomes" id="UP000007819"/>
    </source>
</evidence>
<dbReference type="EnsemblMetazoa" id="XM_003245524.4">
    <property type="protein sequence ID" value="XP_003245572.1"/>
    <property type="gene ID" value="LOC100574513"/>
</dbReference>
<evidence type="ECO:0000256" key="1">
    <source>
        <dbReference type="ARBA" id="ARBA00007682"/>
    </source>
</evidence>
<protein>
    <recommendedName>
        <fullName evidence="5">NOT2/NOT3/NOT5 C-terminal domain-containing protein</fullName>
    </recommendedName>
</protein>
<dbReference type="PANTHER" id="PTHR23326">
    <property type="entry name" value="CCR4 NOT-RELATED"/>
    <property type="match status" value="1"/>
</dbReference>
<evidence type="ECO:0000256" key="3">
    <source>
        <dbReference type="ARBA" id="ARBA00023163"/>
    </source>
</evidence>
<evidence type="ECO:0000256" key="4">
    <source>
        <dbReference type="SAM" id="MobiDB-lite"/>
    </source>
</evidence>
<name>A0A8R1WA59_ACYPI</name>
<dbReference type="RefSeq" id="XP_003245572.1">
    <property type="nucleotide sequence ID" value="XM_003245524.3"/>
</dbReference>
<dbReference type="GeneID" id="100574513"/>
<dbReference type="GO" id="GO:0006355">
    <property type="term" value="P:regulation of DNA-templated transcription"/>
    <property type="evidence" value="ECO:0007669"/>
    <property type="project" value="InterPro"/>
</dbReference>
<dbReference type="GO" id="GO:2000036">
    <property type="term" value="P:regulation of stem cell population maintenance"/>
    <property type="evidence" value="ECO:0007669"/>
    <property type="project" value="UniProtKB-ARBA"/>
</dbReference>
<evidence type="ECO:0000256" key="2">
    <source>
        <dbReference type="ARBA" id="ARBA00023015"/>
    </source>
</evidence>
<sequence>MVRSKKKSSSNKSSRNMHPSQFNNPRRNGNNLGEHTPDMNMHTHNMMPNAMTQNTANMSKQDHNTMPNLVTQNIPNFNRQNLNMMLNSVSQNTPNMNKQDNNMVPNLVAQSLANLNRQNLNIILNGMTHNTANMNKQDHNMMPNHVTQSIANMNKQNLNMMQNPVTQSIANFNRQTHNMIPNAETQLPQWHSQITMSDILNNYVDGPNSSNSLFTSGCDLSPQSNFHPTFDCIQINSKNGINSLIEQSNFPLINEQDLSDNGPRNNTGSQYSNTVPVGRPYGKHSLFKKYDHYFSFKVMKTSNSDTSEFKMLNKDFPALPGTQVKIQDAANTPSTMIDSNQQWSSNTTVGSKLFNKPNMDQFIDNNSCGINLDTDFHMNGSTVPKPGVQTSLDDGKVTNIPSSMLRDQFGIIGQLVTMRTAEYDPKLVALTFGQDLTSLGMNLNSPENIYPTFAGPFENSPLEPHNIEFDVPSEYKIHHKIKNKLAPIKFSEYQEDLLFYLFYTHFGDGIQMAVASELRTRGWRYHTGQHIWITPVCRSSTSEINGKFERGTFYVFDVALWRKVPRELMLDHTMLDGCVANASFI</sequence>
<keyword evidence="2" id="KW-0805">Transcription regulation</keyword>
<dbReference type="InterPro" id="IPR038635">
    <property type="entry name" value="CCR4-NOT_su2/3/5_C_sf"/>
</dbReference>
<dbReference type="AlphaFoldDB" id="A0A8R1WA59"/>
<accession>A0A8R1WA59</accession>
<feature type="domain" description="NOT2/NOT3/NOT5 C-terminal" evidence="5">
    <location>
        <begin position="451"/>
        <end position="575"/>
    </location>
</feature>
<dbReference type="Pfam" id="PF04153">
    <property type="entry name" value="NOT2_3_5_C"/>
    <property type="match status" value="1"/>
</dbReference>
<keyword evidence="7" id="KW-1185">Reference proteome</keyword>
<dbReference type="OrthoDB" id="25391at2759"/>
<organism evidence="6 7">
    <name type="scientific">Acyrthosiphon pisum</name>
    <name type="common">Pea aphid</name>
    <dbReference type="NCBI Taxonomy" id="7029"/>
    <lineage>
        <taxon>Eukaryota</taxon>
        <taxon>Metazoa</taxon>
        <taxon>Ecdysozoa</taxon>
        <taxon>Arthropoda</taxon>
        <taxon>Hexapoda</taxon>
        <taxon>Insecta</taxon>
        <taxon>Pterygota</taxon>
        <taxon>Neoptera</taxon>
        <taxon>Paraneoptera</taxon>
        <taxon>Hemiptera</taxon>
        <taxon>Sternorrhyncha</taxon>
        <taxon>Aphidomorpha</taxon>
        <taxon>Aphidoidea</taxon>
        <taxon>Aphididae</taxon>
        <taxon>Macrosiphini</taxon>
        <taxon>Acyrthosiphon</taxon>
    </lineage>
</organism>
<reference evidence="7" key="1">
    <citation type="submission" date="2010-06" db="EMBL/GenBank/DDBJ databases">
        <authorList>
            <person name="Jiang H."/>
            <person name="Abraham K."/>
            <person name="Ali S."/>
            <person name="Alsbrooks S.L."/>
            <person name="Anim B.N."/>
            <person name="Anosike U.S."/>
            <person name="Attaway T."/>
            <person name="Bandaranaike D.P."/>
            <person name="Battles P.K."/>
            <person name="Bell S.N."/>
            <person name="Bell A.V."/>
            <person name="Beltran B."/>
            <person name="Bickham C."/>
            <person name="Bustamante Y."/>
            <person name="Caleb T."/>
            <person name="Canada A."/>
            <person name="Cardenas V."/>
            <person name="Carter K."/>
            <person name="Chacko J."/>
            <person name="Chandrabose M.N."/>
            <person name="Chavez D."/>
            <person name="Chavez A."/>
            <person name="Chen L."/>
            <person name="Chu H.-S."/>
            <person name="Claassen K.J."/>
            <person name="Cockrell R."/>
            <person name="Collins M."/>
            <person name="Cooper J.A."/>
            <person name="Cree A."/>
            <person name="Curry S.M."/>
            <person name="Da Y."/>
            <person name="Dao M.D."/>
            <person name="Das B."/>
            <person name="Davila M.-L."/>
            <person name="Davy-Carroll L."/>
            <person name="Denson S."/>
            <person name="Dinh H."/>
            <person name="Ebong V.E."/>
            <person name="Edwards J.R."/>
            <person name="Egan A."/>
            <person name="El-Daye J."/>
            <person name="Escobedo L."/>
            <person name="Fernandez S."/>
            <person name="Fernando P.R."/>
            <person name="Flagg N."/>
            <person name="Forbes L.D."/>
            <person name="Fowler R.G."/>
            <person name="Fu Q."/>
            <person name="Gabisi R.A."/>
            <person name="Ganer J."/>
            <person name="Garbino Pronczuk A."/>
            <person name="Garcia R.M."/>
            <person name="Garner T."/>
            <person name="Garrett T.E."/>
            <person name="Gonzalez D.A."/>
            <person name="Hamid H."/>
            <person name="Hawkins E.S."/>
            <person name="Hirani K."/>
            <person name="Hogues M.E."/>
            <person name="Hollins B."/>
            <person name="Hsiao C.-H."/>
            <person name="Jabil R."/>
            <person name="James M.L."/>
            <person name="Jhangiani S.N."/>
            <person name="Johnson B."/>
            <person name="Johnson Q."/>
            <person name="Joshi V."/>
            <person name="Kalu J.B."/>
            <person name="Kam C."/>
            <person name="Kashfia A."/>
            <person name="Keebler J."/>
            <person name="Kisamo H."/>
            <person name="Kovar C.L."/>
            <person name="Lago L.A."/>
            <person name="Lai C.-Y."/>
            <person name="Laidlaw J."/>
            <person name="Lara F."/>
            <person name="Le T.-K."/>
            <person name="Lee S.L."/>
            <person name="Legall F.H."/>
            <person name="Lemon S.J."/>
            <person name="Lewis L.R."/>
            <person name="Li B."/>
            <person name="Liu Y."/>
            <person name="Liu Y.-S."/>
            <person name="Lopez J."/>
            <person name="Lozado R.J."/>
            <person name="Lu J."/>
            <person name="Madu R.C."/>
            <person name="Maheshwari M."/>
            <person name="Maheshwari R."/>
            <person name="Malloy K."/>
            <person name="Martinez E."/>
            <person name="Mathew T."/>
            <person name="Mercado I.C."/>
            <person name="Mercado C."/>
            <person name="Meyer B."/>
            <person name="Montgomery K."/>
            <person name="Morgan M.B."/>
            <person name="Munidasa M."/>
            <person name="Nazareth L.V."/>
            <person name="Nelson J."/>
            <person name="Ng B.M."/>
            <person name="Nguyen N.B."/>
            <person name="Nguyen P.Q."/>
            <person name="Nguyen T."/>
            <person name="Obregon M."/>
            <person name="Okwuonu G.O."/>
            <person name="Onwere C.G."/>
            <person name="Orozco G."/>
            <person name="Parra A."/>
            <person name="Patel S."/>
            <person name="Patil S."/>
            <person name="Perez A."/>
            <person name="Perez Y."/>
            <person name="Pham C."/>
            <person name="Primus E.L."/>
            <person name="Pu L.-L."/>
            <person name="Puazo M."/>
            <person name="Qin X."/>
            <person name="Quiroz J.B."/>
            <person name="Reese J."/>
            <person name="Richards S."/>
            <person name="Rives C.M."/>
            <person name="Robberts R."/>
            <person name="Ruiz S.J."/>
            <person name="Ruiz M.J."/>
            <person name="Santibanez J."/>
            <person name="Schneider B.W."/>
            <person name="Sisson I."/>
            <person name="Smith M."/>
            <person name="Sodergren E."/>
            <person name="Song X.-Z."/>
            <person name="Song B.B."/>
            <person name="Summersgill H."/>
            <person name="Thelus R."/>
            <person name="Thornton R.D."/>
            <person name="Trejos Z.Y."/>
            <person name="Usmani K."/>
            <person name="Vattathil S."/>
            <person name="Villasana D."/>
            <person name="Walker D.L."/>
            <person name="Wang S."/>
            <person name="Wang K."/>
            <person name="White C.S."/>
            <person name="Williams A.C."/>
            <person name="Williamson J."/>
            <person name="Wilson K."/>
            <person name="Woghiren I.O."/>
            <person name="Woodworth J.R."/>
            <person name="Worley K.C."/>
            <person name="Wright R.A."/>
            <person name="Wu W."/>
            <person name="Young L."/>
            <person name="Zhang L."/>
            <person name="Zhang J."/>
            <person name="Zhu Y."/>
            <person name="Muzny D.M."/>
            <person name="Weinstock G."/>
            <person name="Gibbs R.A."/>
        </authorList>
    </citation>
    <scope>NUCLEOTIDE SEQUENCE [LARGE SCALE GENOMIC DNA]</scope>
    <source>
        <strain evidence="7">LSR1</strain>
    </source>
</reference>
<dbReference type="InterPro" id="IPR007282">
    <property type="entry name" value="NOT2/3/5_C"/>
</dbReference>
<dbReference type="Proteomes" id="UP000007819">
    <property type="component" value="Chromosome X"/>
</dbReference>
<dbReference type="GO" id="GO:0030015">
    <property type="term" value="C:CCR4-NOT core complex"/>
    <property type="evidence" value="ECO:0007669"/>
    <property type="project" value="InterPro"/>
</dbReference>
<feature type="compositionally biased region" description="Polar residues" evidence="4">
    <location>
        <begin position="17"/>
        <end position="33"/>
    </location>
</feature>
<proteinExistence type="inferred from homology"/>
<dbReference type="InterPro" id="IPR040168">
    <property type="entry name" value="Not2/3/5"/>
</dbReference>
<evidence type="ECO:0000259" key="5">
    <source>
        <dbReference type="Pfam" id="PF04153"/>
    </source>
</evidence>
<reference evidence="6" key="2">
    <citation type="submission" date="2022-06" db="UniProtKB">
        <authorList>
            <consortium name="EnsemblMetazoa"/>
        </authorList>
    </citation>
    <scope>IDENTIFICATION</scope>
</reference>
<dbReference type="KEGG" id="api:100574513"/>
<dbReference type="Gene3D" id="2.30.30.1020">
    <property type="entry name" value="CCR4-NOT complex subunit 2/3/5, C-terminal domain"/>
    <property type="match status" value="1"/>
</dbReference>
<feature type="region of interest" description="Disordered" evidence="4">
    <location>
        <begin position="1"/>
        <end position="43"/>
    </location>
</feature>